<dbReference type="Pfam" id="PF14030">
    <property type="entry name" value="DUF4245"/>
    <property type="match status" value="1"/>
</dbReference>
<accession>A0ABR7LFS5</accession>
<dbReference type="Proteomes" id="UP000734823">
    <property type="component" value="Unassembled WGS sequence"/>
</dbReference>
<sequence length="191" mass="20176">MAPPQRPDRASHTARDMLLSLLALLLIIGSVLAFNRGCSFSPGRPDADPALAPTVDAAVDLGRYARSTDFAIRLPAVPAEWKANSTSSGPVEPVSVVVRVGWITPGRFVQLSQSSAAAAEVVRVETDRESAPTGAVEAGGQTWQVYPGRRDEHAWATSLDGVTLMITGNGSDEEFRTLATATLKAAPLPRS</sequence>
<proteinExistence type="predicted"/>
<organism evidence="1 2">
    <name type="scientific">Actinokineospora xionganensis</name>
    <dbReference type="NCBI Taxonomy" id="2684470"/>
    <lineage>
        <taxon>Bacteria</taxon>
        <taxon>Bacillati</taxon>
        <taxon>Actinomycetota</taxon>
        <taxon>Actinomycetes</taxon>
        <taxon>Pseudonocardiales</taxon>
        <taxon>Pseudonocardiaceae</taxon>
        <taxon>Actinokineospora</taxon>
    </lineage>
</organism>
<dbReference type="EMBL" id="JABVED010000024">
    <property type="protein sequence ID" value="MBC6451132.1"/>
    <property type="molecule type" value="Genomic_DNA"/>
</dbReference>
<keyword evidence="2" id="KW-1185">Reference proteome</keyword>
<evidence type="ECO:0000313" key="1">
    <source>
        <dbReference type="EMBL" id="MBC6451132.1"/>
    </source>
</evidence>
<dbReference type="RefSeq" id="WP_187224206.1">
    <property type="nucleotide sequence ID" value="NZ_JABVED010000024.1"/>
</dbReference>
<dbReference type="InterPro" id="IPR025339">
    <property type="entry name" value="DUF4245"/>
</dbReference>
<name>A0ABR7LFS5_9PSEU</name>
<gene>
    <name evidence="1" type="ORF">GPZ80_28615</name>
</gene>
<comment type="caution">
    <text evidence="1">The sequence shown here is derived from an EMBL/GenBank/DDBJ whole genome shotgun (WGS) entry which is preliminary data.</text>
</comment>
<evidence type="ECO:0000313" key="2">
    <source>
        <dbReference type="Proteomes" id="UP000734823"/>
    </source>
</evidence>
<protein>
    <submittedName>
        <fullName evidence="1">DUF4245 domain-containing protein</fullName>
    </submittedName>
</protein>
<reference evidence="1 2" key="1">
    <citation type="submission" date="2020-06" db="EMBL/GenBank/DDBJ databases">
        <title>Actinokineospora xiongansis sp. nov., isolated from soil of Baiyangdian.</title>
        <authorList>
            <person name="Zhang X."/>
        </authorList>
    </citation>
    <scope>NUCLEOTIDE SEQUENCE [LARGE SCALE GENOMIC DNA]</scope>
    <source>
        <strain evidence="1 2">HBU206404</strain>
    </source>
</reference>